<dbReference type="CDD" id="cd06327">
    <property type="entry name" value="PBP1_SBP-like"/>
    <property type="match status" value="1"/>
</dbReference>
<keyword evidence="7" id="KW-1185">Reference proteome</keyword>
<evidence type="ECO:0000256" key="1">
    <source>
        <dbReference type="ARBA" id="ARBA00010062"/>
    </source>
</evidence>
<dbReference type="SUPFAM" id="SSF53822">
    <property type="entry name" value="Periplasmic binding protein-like I"/>
    <property type="match status" value="1"/>
</dbReference>
<evidence type="ECO:0000259" key="5">
    <source>
        <dbReference type="Pfam" id="PF13458"/>
    </source>
</evidence>
<keyword evidence="3" id="KW-0029">Amino-acid transport</keyword>
<comment type="caution">
    <text evidence="6">The sequence shown here is derived from an EMBL/GenBank/DDBJ whole genome shotgun (WGS) entry which is preliminary data.</text>
</comment>
<proteinExistence type="inferred from homology"/>
<dbReference type="Pfam" id="PF13458">
    <property type="entry name" value="Peripla_BP_6"/>
    <property type="match status" value="1"/>
</dbReference>
<evidence type="ECO:0000256" key="3">
    <source>
        <dbReference type="ARBA" id="ARBA00022970"/>
    </source>
</evidence>
<sequence length="411" mass="44165">MRKDTRNPAVSARLTAWLARTTAVAALALGASQALAADGVKIGVLNDQSGVYADYGGKWSVEAARMAVEDFGGSVLGQKIEIVSADHQNKPDIGSNIARQWYDVDGVDMITELTTSSVALAVHELSKEKKKIDIVVGAATSRLTGDACQPYGFHWAFDTRALAVGTGGALTKAGGNTWFFLTADYAFGYQLEEDTTKLVKEEGGKVLGSVRHPLNNNDFSSFLLQAQASQAKVVGLANAGLDTTNSVKQASEFGITAGGQKLAGLLMTLAEVHGLGLKASQGLVLTEGYYWDLDDKSREFGERFFKRTQRMPSMIHAGTYSAVLSYLKAVKAAGSKDTEKVAAKLKELPVDDVFGRGGKVLANGRMVHDMYLFEVKKPEDSKKPWDYYKLLATIPGDKAFFSLAESGCPIK</sequence>
<dbReference type="EMBL" id="JANCLU010000026">
    <property type="protein sequence ID" value="MCP8940751.1"/>
    <property type="molecule type" value="Genomic_DNA"/>
</dbReference>
<dbReference type="PANTHER" id="PTHR30483:SF6">
    <property type="entry name" value="PERIPLASMIC BINDING PROTEIN OF ABC TRANSPORTER FOR NATURAL AMINO ACIDS"/>
    <property type="match status" value="1"/>
</dbReference>
<keyword evidence="3" id="KW-0813">Transport</keyword>
<dbReference type="InterPro" id="IPR028082">
    <property type="entry name" value="Peripla_BP_I"/>
</dbReference>
<feature type="domain" description="Leucine-binding protein" evidence="5">
    <location>
        <begin position="40"/>
        <end position="376"/>
    </location>
</feature>
<dbReference type="InterPro" id="IPR028081">
    <property type="entry name" value="Leu-bd"/>
</dbReference>
<organism evidence="6 7">
    <name type="scientific">Alsobacter ponti</name>
    <dbReference type="NCBI Taxonomy" id="2962936"/>
    <lineage>
        <taxon>Bacteria</taxon>
        <taxon>Pseudomonadati</taxon>
        <taxon>Pseudomonadota</taxon>
        <taxon>Alphaproteobacteria</taxon>
        <taxon>Hyphomicrobiales</taxon>
        <taxon>Alsobacteraceae</taxon>
        <taxon>Alsobacter</taxon>
    </lineage>
</organism>
<protein>
    <submittedName>
        <fullName evidence="6">ABC transporter substrate-binding protein</fullName>
    </submittedName>
</protein>
<evidence type="ECO:0000313" key="6">
    <source>
        <dbReference type="EMBL" id="MCP8940751.1"/>
    </source>
</evidence>
<dbReference type="InterPro" id="IPR051010">
    <property type="entry name" value="BCAA_transport"/>
</dbReference>
<dbReference type="Proteomes" id="UP001205890">
    <property type="component" value="Unassembled WGS sequence"/>
</dbReference>
<evidence type="ECO:0000313" key="7">
    <source>
        <dbReference type="Proteomes" id="UP001205890"/>
    </source>
</evidence>
<comment type="similarity">
    <text evidence="1">Belongs to the leucine-binding protein family.</text>
</comment>
<reference evidence="6 7" key="1">
    <citation type="submission" date="2022-07" db="EMBL/GenBank/DDBJ databases">
        <authorList>
            <person name="Li W.-J."/>
            <person name="Deng Q.-Q."/>
        </authorList>
    </citation>
    <scope>NUCLEOTIDE SEQUENCE [LARGE SCALE GENOMIC DNA]</scope>
    <source>
        <strain evidence="6 7">SYSU M60028</strain>
    </source>
</reference>
<dbReference type="Gene3D" id="3.40.50.2300">
    <property type="match status" value="2"/>
</dbReference>
<accession>A0ABT1LI24</accession>
<evidence type="ECO:0000256" key="4">
    <source>
        <dbReference type="SAM" id="SignalP"/>
    </source>
</evidence>
<dbReference type="RefSeq" id="WP_254745867.1">
    <property type="nucleotide sequence ID" value="NZ_JANCLU010000026.1"/>
</dbReference>
<feature type="signal peptide" evidence="4">
    <location>
        <begin position="1"/>
        <end position="36"/>
    </location>
</feature>
<name>A0ABT1LI24_9HYPH</name>
<evidence type="ECO:0000256" key="2">
    <source>
        <dbReference type="ARBA" id="ARBA00022729"/>
    </source>
</evidence>
<gene>
    <name evidence="6" type="ORF">NK718_19670</name>
</gene>
<dbReference type="PANTHER" id="PTHR30483">
    <property type="entry name" value="LEUCINE-SPECIFIC-BINDING PROTEIN"/>
    <property type="match status" value="1"/>
</dbReference>
<feature type="chain" id="PRO_5045130903" evidence="4">
    <location>
        <begin position="37"/>
        <end position="411"/>
    </location>
</feature>
<keyword evidence="2 4" id="KW-0732">Signal</keyword>